<evidence type="ECO:0000313" key="1">
    <source>
        <dbReference type="EMBL" id="KNG90711.1"/>
    </source>
</evidence>
<proteinExistence type="predicted"/>
<evidence type="ECO:0000313" key="2">
    <source>
        <dbReference type="Proteomes" id="UP000037505"/>
    </source>
</evidence>
<organism evidence="1 2">
    <name type="scientific">Aspergillus nomiae NRRL (strain ATCC 15546 / NRRL 13137 / CBS 260.88 / M93)</name>
    <dbReference type="NCBI Taxonomy" id="1509407"/>
    <lineage>
        <taxon>Eukaryota</taxon>
        <taxon>Fungi</taxon>
        <taxon>Dikarya</taxon>
        <taxon>Ascomycota</taxon>
        <taxon>Pezizomycotina</taxon>
        <taxon>Eurotiomycetes</taxon>
        <taxon>Eurotiomycetidae</taxon>
        <taxon>Eurotiales</taxon>
        <taxon>Aspergillaceae</taxon>
        <taxon>Aspergillus</taxon>
        <taxon>Aspergillus subgen. Circumdati</taxon>
    </lineage>
</organism>
<dbReference type="AlphaFoldDB" id="A0A0L1JG30"/>
<accession>A0A0L1JG30</accession>
<dbReference type="OrthoDB" id="5126078at2759"/>
<dbReference type="RefSeq" id="XP_015411634.1">
    <property type="nucleotide sequence ID" value="XM_015546378.1"/>
</dbReference>
<dbReference type="Proteomes" id="UP000037505">
    <property type="component" value="Unassembled WGS sequence"/>
</dbReference>
<protein>
    <submittedName>
        <fullName evidence="1">Uncharacterized protein</fullName>
    </submittedName>
</protein>
<reference evidence="1 2" key="1">
    <citation type="submission" date="2014-06" db="EMBL/GenBank/DDBJ databases">
        <title>The Genome of the Aflatoxigenic Filamentous Fungus Aspergillus nomius.</title>
        <authorList>
            <person name="Moore M.G."/>
            <person name="Shannon B.M."/>
            <person name="Brian M.M."/>
        </authorList>
    </citation>
    <scope>NUCLEOTIDE SEQUENCE [LARGE SCALE GENOMIC DNA]</scope>
    <source>
        <strain evidence="1 2">NRRL 13137</strain>
    </source>
</reference>
<keyword evidence="2" id="KW-1185">Reference proteome</keyword>
<dbReference type="EMBL" id="JNOM01000010">
    <property type="protein sequence ID" value="KNG90711.1"/>
    <property type="molecule type" value="Genomic_DNA"/>
</dbReference>
<dbReference type="GeneID" id="26802925"/>
<gene>
    <name evidence="1" type="ORF">ANOM_001121</name>
</gene>
<name>A0A0L1JG30_ASPN3</name>
<dbReference type="STRING" id="1509407.A0A0L1JG30"/>
<sequence>MNVNEIAHGLITWANKPVYDKACIPLPPPPGLLRPNENISVHVLQNVLNKVIFAGDERYDTVFVNSQCPPLTDSDLRADLAINYTTASDLPHTTCFIKATGTHQSEYYDICAVEDQVLNYCEDFFDNKSNTGGFIYAATLVGVHIRLWIVHNHDRKLKALWGDSSRGTSSDYKDLGDSASAELIKKTFRDMLEKAPDPWFYQSGASITSNILNGSISAF</sequence>
<comment type="caution">
    <text evidence="1">The sequence shown here is derived from an EMBL/GenBank/DDBJ whole genome shotgun (WGS) entry which is preliminary data.</text>
</comment>